<dbReference type="EMBL" id="CP066744">
    <property type="protein sequence ID" value="QQK08601.1"/>
    <property type="molecule type" value="Genomic_DNA"/>
</dbReference>
<keyword evidence="1" id="KW-0808">Transferase</keyword>
<keyword evidence="1" id="KW-0012">Acyltransferase</keyword>
<name>A0AC61MSQ9_9FIRM</name>
<sequence>MNICIILAAGEGTRMKSKNSKVLHKLMNKSMIEYVLNASDSVNVGKKIIIAGKNKNDLENILSDTDVIIKEQKIGKEYPYGTGYAVSLALDEIDNNDNVLILTGDTPLIKGQTLKEFMDFHNKNNNIATVLTANIEDPTGYGRIIKDHNGNLIKIVEHKDCTEEELKIKEFNSGFIVINGKALKNSINKLDQDNIQGEMYLTDIFEIIREEGDKISTFLIDDVEEVYGINSKLQLSIAQEVLRKRINSYHMSNGVIMENPNNIFIEDSVIIGKDSEIRSGVRITGNTIIGEDCLIYGDTVIDNTKIGNNVTIKSSTIENSEIGDGTDIGPYAHIRPNSKLGKNIHIGNFVEVKNSNIDNGTKAGHLAYIGDGDLGKDVNIACGVIFANYDGKFKHRTRIGDNAFIGSNVNLVAPLTVEKKGYVAAGSTITKDVREGELSVERAEQRNISGWVKKKEERDSRK</sequence>
<dbReference type="Proteomes" id="UP000595814">
    <property type="component" value="Chromosome"/>
</dbReference>
<protein>
    <submittedName>
        <fullName evidence="1">Bifunctional UDP-N-acetylglucosamine diphosphorylase/glucosamine-1-phosphate N-acetyltransferase GlmU</fullName>
        <ecNumber evidence="1">2.3.1.157</ecNumber>
        <ecNumber evidence="1">2.7.7.23</ecNumber>
    </submittedName>
</protein>
<dbReference type="EC" id="2.3.1.157" evidence="1"/>
<organism evidence="1 2">
    <name type="scientific">Miniphocaeibacter halophilus</name>
    <dbReference type="NCBI Taxonomy" id="2931922"/>
    <lineage>
        <taxon>Bacteria</taxon>
        <taxon>Bacillati</taxon>
        <taxon>Bacillota</taxon>
        <taxon>Tissierellia</taxon>
        <taxon>Tissierellales</taxon>
        <taxon>Peptoniphilaceae</taxon>
        <taxon>Miniphocaeibacter</taxon>
    </lineage>
</organism>
<keyword evidence="1" id="KW-0548">Nucleotidyltransferase</keyword>
<proteinExistence type="predicted"/>
<keyword evidence="2" id="KW-1185">Reference proteome</keyword>
<evidence type="ECO:0000313" key="2">
    <source>
        <dbReference type="Proteomes" id="UP000595814"/>
    </source>
</evidence>
<dbReference type="EC" id="2.7.7.23" evidence="1"/>
<accession>A0AC61MSQ9</accession>
<evidence type="ECO:0000313" key="1">
    <source>
        <dbReference type="EMBL" id="QQK08601.1"/>
    </source>
</evidence>
<reference evidence="1 2" key="1">
    <citation type="journal article" date="2022" name="Int. J. Syst. Evol. Microbiol.">
        <title>Miniphocaeibacter halophilus sp. nov., an ammonium-tolerant acetate-producing bacterium isolated from a biogas system.</title>
        <authorList>
            <person name="Schnurer A."/>
            <person name="Singh A."/>
            <person name="Bi S."/>
            <person name="Qiao W."/>
            <person name="Westerholm M."/>
        </authorList>
    </citation>
    <scope>NUCLEOTIDE SEQUENCE [LARGE SCALE GENOMIC DNA]</scope>
    <source>
        <strain evidence="1 2">AMB_01</strain>
    </source>
</reference>
<gene>
    <name evidence="1" type="primary">glmU</name>
    <name evidence="1" type="ORF">JFY71_03410</name>
</gene>